<evidence type="ECO:0000313" key="2">
    <source>
        <dbReference type="EMBL" id="JAG25489.1"/>
    </source>
</evidence>
<dbReference type="GO" id="GO:0001671">
    <property type="term" value="F:ATPase activator activity"/>
    <property type="evidence" value="ECO:0007669"/>
    <property type="project" value="InterPro"/>
</dbReference>
<sequence length="114" mass="12680">MSTTTTTTHNVNEEGGCSMGKGNFFAFFDLPKQPDLNVSFLQKCYHNLQRQVHPDQSNVQLNAKQVQASSPGSTVNYAKVGDAEEKEQSKNIQRSDVDVSSYANNGYNTLRDPY</sequence>
<reference evidence="2" key="2">
    <citation type="submission" date="2014-07" db="EMBL/GenBank/DDBJ databases">
        <authorList>
            <person name="Hull J."/>
        </authorList>
    </citation>
    <scope>NUCLEOTIDE SEQUENCE</scope>
</reference>
<reference evidence="4" key="3">
    <citation type="journal article" date="2016" name="Gigascience">
        <title>De novo construction of an expanded transcriptome assembly for the western tarnished plant bug, Lygus hesperus.</title>
        <authorList>
            <person name="Tassone E.E."/>
            <person name="Geib S.M."/>
            <person name="Hall B."/>
            <person name="Fabrick J.A."/>
            <person name="Brent C.S."/>
            <person name="Hull J.J."/>
        </authorList>
    </citation>
    <scope>NUCLEOTIDE SEQUENCE</scope>
</reference>
<dbReference type="EMBL" id="GBHO01018092">
    <property type="protein sequence ID" value="JAG25512.1"/>
    <property type="molecule type" value="Transcribed_RNA"/>
</dbReference>
<evidence type="ECO:0000313" key="3">
    <source>
        <dbReference type="EMBL" id="JAG25512.1"/>
    </source>
</evidence>
<name>A0A0A9Y008_LYGHE</name>
<dbReference type="InterPro" id="IPR004640">
    <property type="entry name" value="HscB"/>
</dbReference>
<gene>
    <name evidence="2" type="ORF">CM83_1379</name>
    <name evidence="3" type="ORF">CM83_1380</name>
    <name evidence="4" type="ORF">g.95542</name>
</gene>
<proteinExistence type="predicted"/>
<feature type="region of interest" description="Disordered" evidence="1">
    <location>
        <begin position="81"/>
        <end position="114"/>
    </location>
</feature>
<dbReference type="EMBL" id="GDHC01015318">
    <property type="protein sequence ID" value="JAQ03311.1"/>
    <property type="molecule type" value="Transcribed_RNA"/>
</dbReference>
<dbReference type="PANTHER" id="PTHR14021:SF15">
    <property type="entry name" value="IRON-SULFUR CLUSTER CO-CHAPERONE PROTEIN HSCB"/>
    <property type="match status" value="1"/>
</dbReference>
<dbReference type="EMBL" id="GBHO01018115">
    <property type="protein sequence ID" value="JAG25489.1"/>
    <property type="molecule type" value="Transcribed_RNA"/>
</dbReference>
<accession>A0A0A9Y008</accession>
<organism evidence="2">
    <name type="scientific">Lygus hesperus</name>
    <name type="common">Western plant bug</name>
    <dbReference type="NCBI Taxonomy" id="30085"/>
    <lineage>
        <taxon>Eukaryota</taxon>
        <taxon>Metazoa</taxon>
        <taxon>Ecdysozoa</taxon>
        <taxon>Arthropoda</taxon>
        <taxon>Hexapoda</taxon>
        <taxon>Insecta</taxon>
        <taxon>Pterygota</taxon>
        <taxon>Neoptera</taxon>
        <taxon>Paraneoptera</taxon>
        <taxon>Hemiptera</taxon>
        <taxon>Heteroptera</taxon>
        <taxon>Panheteroptera</taxon>
        <taxon>Cimicomorpha</taxon>
        <taxon>Miridae</taxon>
        <taxon>Mirini</taxon>
        <taxon>Lygus</taxon>
    </lineage>
</organism>
<reference evidence="2" key="1">
    <citation type="journal article" date="2014" name="PLoS ONE">
        <title>Transcriptome-Based Identification of ABC Transporters in the Western Tarnished Plant Bug Lygus hesperus.</title>
        <authorList>
            <person name="Hull J.J."/>
            <person name="Chaney K."/>
            <person name="Geib S.M."/>
            <person name="Fabrick J.A."/>
            <person name="Brent C.S."/>
            <person name="Walsh D."/>
            <person name="Lavine L.C."/>
        </authorList>
    </citation>
    <scope>NUCLEOTIDE SEQUENCE</scope>
</reference>
<dbReference type="PANTHER" id="PTHR14021">
    <property type="entry name" value="IRON-SULFUR CLUSTER CO-CHAPERONE PROTEIN HSCB"/>
    <property type="match status" value="1"/>
</dbReference>
<protein>
    <recommendedName>
        <fullName evidence="5">J domain-containing protein</fullName>
    </recommendedName>
</protein>
<dbReference type="InterPro" id="IPR036869">
    <property type="entry name" value="J_dom_sf"/>
</dbReference>
<dbReference type="SUPFAM" id="SSF46565">
    <property type="entry name" value="Chaperone J-domain"/>
    <property type="match status" value="1"/>
</dbReference>
<evidence type="ECO:0008006" key="5">
    <source>
        <dbReference type="Google" id="ProtNLM"/>
    </source>
</evidence>
<dbReference type="GO" id="GO:0051087">
    <property type="term" value="F:protein-folding chaperone binding"/>
    <property type="evidence" value="ECO:0007669"/>
    <property type="project" value="InterPro"/>
</dbReference>
<evidence type="ECO:0000256" key="1">
    <source>
        <dbReference type="SAM" id="MobiDB-lite"/>
    </source>
</evidence>
<dbReference type="Gene3D" id="1.10.287.110">
    <property type="entry name" value="DnaJ domain"/>
    <property type="match status" value="1"/>
</dbReference>
<dbReference type="GO" id="GO:0044571">
    <property type="term" value="P:[2Fe-2S] cluster assembly"/>
    <property type="evidence" value="ECO:0007669"/>
    <property type="project" value="InterPro"/>
</dbReference>
<feature type="compositionally biased region" description="Basic and acidic residues" evidence="1">
    <location>
        <begin position="81"/>
        <end position="97"/>
    </location>
</feature>
<dbReference type="AlphaFoldDB" id="A0A0A9Y008"/>
<dbReference type="GO" id="GO:0005739">
    <property type="term" value="C:mitochondrion"/>
    <property type="evidence" value="ECO:0007669"/>
    <property type="project" value="TreeGrafter"/>
</dbReference>
<evidence type="ECO:0000313" key="4">
    <source>
        <dbReference type="EMBL" id="JAQ03311.1"/>
    </source>
</evidence>